<protein>
    <submittedName>
        <fullName evidence="2 3">Uncharacterized protein</fullName>
    </submittedName>
</protein>
<proteinExistence type="predicted"/>
<evidence type="ECO:0000313" key="3">
    <source>
        <dbReference type="EnsemblFungi" id="EJT75326"/>
    </source>
</evidence>
<evidence type="ECO:0000313" key="2">
    <source>
        <dbReference type="EMBL" id="EJT75326.1"/>
    </source>
</evidence>
<evidence type="ECO:0000313" key="4">
    <source>
        <dbReference type="Proteomes" id="UP000006039"/>
    </source>
</evidence>
<reference evidence="4" key="1">
    <citation type="submission" date="2010-07" db="EMBL/GenBank/DDBJ databases">
        <title>The genome sequence of Gaeumannomyces graminis var. tritici strain R3-111a-1.</title>
        <authorList>
            <consortium name="The Broad Institute Genome Sequencing Platform"/>
            <person name="Ma L.-J."/>
            <person name="Dead R."/>
            <person name="Young S."/>
            <person name="Zeng Q."/>
            <person name="Koehrsen M."/>
            <person name="Alvarado L."/>
            <person name="Berlin A."/>
            <person name="Chapman S.B."/>
            <person name="Chen Z."/>
            <person name="Freedman E."/>
            <person name="Gellesch M."/>
            <person name="Goldberg J."/>
            <person name="Griggs A."/>
            <person name="Gujja S."/>
            <person name="Heilman E.R."/>
            <person name="Heiman D."/>
            <person name="Hepburn T."/>
            <person name="Howarth C."/>
            <person name="Jen D."/>
            <person name="Larson L."/>
            <person name="Mehta T."/>
            <person name="Neiman D."/>
            <person name="Pearson M."/>
            <person name="Roberts A."/>
            <person name="Saif S."/>
            <person name="Shea T."/>
            <person name="Shenoy N."/>
            <person name="Sisk P."/>
            <person name="Stolte C."/>
            <person name="Sykes S."/>
            <person name="Walk T."/>
            <person name="White J."/>
            <person name="Yandava C."/>
            <person name="Haas B."/>
            <person name="Nusbaum C."/>
            <person name="Birren B."/>
        </authorList>
    </citation>
    <scope>NUCLEOTIDE SEQUENCE [LARGE SCALE GENOMIC DNA]</scope>
    <source>
        <strain evidence="4">R3-111a-1</strain>
    </source>
</reference>
<reference evidence="3" key="5">
    <citation type="submission" date="2018-04" db="UniProtKB">
        <authorList>
            <consortium name="EnsemblFungi"/>
        </authorList>
    </citation>
    <scope>IDENTIFICATION</scope>
    <source>
        <strain evidence="3">R3-111a-1</strain>
    </source>
</reference>
<feature type="region of interest" description="Disordered" evidence="1">
    <location>
        <begin position="33"/>
        <end position="73"/>
    </location>
</feature>
<reference evidence="2" key="3">
    <citation type="submission" date="2010-09" db="EMBL/GenBank/DDBJ databases">
        <title>Annotation of Gaeumannomyces graminis var. tritici R3-111a-1.</title>
        <authorList>
            <consortium name="The Broad Institute Genome Sequencing Platform"/>
            <person name="Ma L.-J."/>
            <person name="Dead R."/>
            <person name="Young S.K."/>
            <person name="Zeng Q."/>
            <person name="Gargeya S."/>
            <person name="Fitzgerald M."/>
            <person name="Haas B."/>
            <person name="Abouelleil A."/>
            <person name="Alvarado L."/>
            <person name="Arachchi H.M."/>
            <person name="Berlin A."/>
            <person name="Brown A."/>
            <person name="Chapman S.B."/>
            <person name="Chen Z."/>
            <person name="Dunbar C."/>
            <person name="Freedman E."/>
            <person name="Gearin G."/>
            <person name="Gellesch M."/>
            <person name="Goldberg J."/>
            <person name="Griggs A."/>
            <person name="Gujja S."/>
            <person name="Heiman D."/>
            <person name="Howarth C."/>
            <person name="Larson L."/>
            <person name="Lui A."/>
            <person name="MacDonald P.J.P."/>
            <person name="Mehta T."/>
            <person name="Montmayeur A."/>
            <person name="Murphy C."/>
            <person name="Neiman D."/>
            <person name="Pearson M."/>
            <person name="Priest M."/>
            <person name="Roberts A."/>
            <person name="Saif S."/>
            <person name="Shea T."/>
            <person name="Shenoy N."/>
            <person name="Sisk P."/>
            <person name="Stolte C."/>
            <person name="Sykes S."/>
            <person name="Yandava C."/>
            <person name="Wortman J."/>
            <person name="Nusbaum C."/>
            <person name="Birren B."/>
        </authorList>
    </citation>
    <scope>NUCLEOTIDE SEQUENCE</scope>
    <source>
        <strain evidence="2">R3-111a-1</strain>
    </source>
</reference>
<keyword evidence="4" id="KW-1185">Reference proteome</keyword>
<gene>
    <name evidence="3" type="primary">20345721</name>
    <name evidence="2" type="ORF">GGTG_05263</name>
</gene>
<sequence length="94" mass="10165">MSYSAAIVDGMNPMSSYPLPPFPISSGYWGSHIKGHHRGQEGIRSKHHQAGTSGRTATTKKKPSGCLSVSQSTHRGYPAGNMIQLLIKGRPYAR</sequence>
<dbReference type="VEuPathDB" id="FungiDB:GGTG_05263"/>
<dbReference type="RefSeq" id="XP_009221326.1">
    <property type="nucleotide sequence ID" value="XM_009223062.1"/>
</dbReference>
<dbReference type="EnsemblFungi" id="EJT75326">
    <property type="protein sequence ID" value="EJT75326"/>
    <property type="gene ID" value="GGTG_05263"/>
</dbReference>
<accession>J3NVF0</accession>
<reference evidence="3" key="4">
    <citation type="journal article" date="2015" name="G3 (Bethesda)">
        <title>Genome sequences of three phytopathogenic species of the Magnaporthaceae family of fungi.</title>
        <authorList>
            <person name="Okagaki L.H."/>
            <person name="Nunes C.C."/>
            <person name="Sailsbery J."/>
            <person name="Clay B."/>
            <person name="Brown D."/>
            <person name="John T."/>
            <person name="Oh Y."/>
            <person name="Young N."/>
            <person name="Fitzgerald M."/>
            <person name="Haas B.J."/>
            <person name="Zeng Q."/>
            <person name="Young S."/>
            <person name="Adiconis X."/>
            <person name="Fan L."/>
            <person name="Levin J.Z."/>
            <person name="Mitchell T.K."/>
            <person name="Okubara P.A."/>
            <person name="Farman M.L."/>
            <person name="Kohn L.M."/>
            <person name="Birren B."/>
            <person name="Ma L.-J."/>
            <person name="Dean R.A."/>
        </authorList>
    </citation>
    <scope>NUCLEOTIDE SEQUENCE</scope>
    <source>
        <strain evidence="3">R3-111a-1</strain>
    </source>
</reference>
<evidence type="ECO:0000256" key="1">
    <source>
        <dbReference type="SAM" id="MobiDB-lite"/>
    </source>
</evidence>
<dbReference type="EMBL" id="GL385397">
    <property type="protein sequence ID" value="EJT75326.1"/>
    <property type="molecule type" value="Genomic_DNA"/>
</dbReference>
<organism evidence="2">
    <name type="scientific">Gaeumannomyces tritici (strain R3-111a-1)</name>
    <name type="common">Wheat and barley take-all root rot fungus</name>
    <name type="synonym">Gaeumannomyces graminis var. tritici</name>
    <dbReference type="NCBI Taxonomy" id="644352"/>
    <lineage>
        <taxon>Eukaryota</taxon>
        <taxon>Fungi</taxon>
        <taxon>Dikarya</taxon>
        <taxon>Ascomycota</taxon>
        <taxon>Pezizomycotina</taxon>
        <taxon>Sordariomycetes</taxon>
        <taxon>Sordariomycetidae</taxon>
        <taxon>Magnaporthales</taxon>
        <taxon>Magnaporthaceae</taxon>
        <taxon>Gaeumannomyces</taxon>
    </lineage>
</organism>
<dbReference type="HOGENOM" id="CLU_2386283_0_0_1"/>
<reference evidence="2" key="2">
    <citation type="submission" date="2010-07" db="EMBL/GenBank/DDBJ databases">
        <authorList>
            <consortium name="The Broad Institute Genome Sequencing Platform"/>
            <consortium name="Broad Institute Genome Sequencing Center for Infectious Disease"/>
            <person name="Ma L.-J."/>
            <person name="Dead R."/>
            <person name="Young S."/>
            <person name="Zeng Q."/>
            <person name="Koehrsen M."/>
            <person name="Alvarado L."/>
            <person name="Berlin A."/>
            <person name="Chapman S.B."/>
            <person name="Chen Z."/>
            <person name="Freedman E."/>
            <person name="Gellesch M."/>
            <person name="Goldberg J."/>
            <person name="Griggs A."/>
            <person name="Gujja S."/>
            <person name="Heilman E.R."/>
            <person name="Heiman D."/>
            <person name="Hepburn T."/>
            <person name="Howarth C."/>
            <person name="Jen D."/>
            <person name="Larson L."/>
            <person name="Mehta T."/>
            <person name="Neiman D."/>
            <person name="Pearson M."/>
            <person name="Roberts A."/>
            <person name="Saif S."/>
            <person name="Shea T."/>
            <person name="Shenoy N."/>
            <person name="Sisk P."/>
            <person name="Stolte C."/>
            <person name="Sykes S."/>
            <person name="Walk T."/>
            <person name="White J."/>
            <person name="Yandava C."/>
            <person name="Haas B."/>
            <person name="Nusbaum C."/>
            <person name="Birren B."/>
        </authorList>
    </citation>
    <scope>NUCLEOTIDE SEQUENCE</scope>
    <source>
        <strain evidence="2">R3-111a-1</strain>
    </source>
</reference>
<dbReference type="AlphaFoldDB" id="J3NVF0"/>
<dbReference type="Proteomes" id="UP000006039">
    <property type="component" value="Unassembled WGS sequence"/>
</dbReference>
<name>J3NVF0_GAET3</name>
<dbReference type="GeneID" id="20345721"/>